<organism evidence="8 9">
    <name type="scientific">Perkinsus chesapeaki</name>
    <name type="common">Clam parasite</name>
    <name type="synonym">Perkinsus andrewsi</name>
    <dbReference type="NCBI Taxonomy" id="330153"/>
    <lineage>
        <taxon>Eukaryota</taxon>
        <taxon>Sar</taxon>
        <taxon>Alveolata</taxon>
        <taxon>Perkinsozoa</taxon>
        <taxon>Perkinsea</taxon>
        <taxon>Perkinsida</taxon>
        <taxon>Perkinsidae</taxon>
        <taxon>Perkinsus</taxon>
    </lineage>
</organism>
<keyword evidence="3" id="KW-0720">Serine protease</keyword>
<accession>A0A7J6LRN2</accession>
<dbReference type="GO" id="GO:0006508">
    <property type="term" value="P:proteolysis"/>
    <property type="evidence" value="ECO:0007669"/>
    <property type="project" value="UniProtKB-KW"/>
</dbReference>
<dbReference type="SUPFAM" id="SSF52743">
    <property type="entry name" value="Subtilisin-like"/>
    <property type="match status" value="1"/>
</dbReference>
<evidence type="ECO:0000256" key="6">
    <source>
        <dbReference type="PROSITE-ProRule" id="PRU01240"/>
    </source>
</evidence>
<dbReference type="EMBL" id="JAAPAO010000363">
    <property type="protein sequence ID" value="KAF4661883.1"/>
    <property type="molecule type" value="Genomic_DNA"/>
</dbReference>
<dbReference type="AlphaFoldDB" id="A0A7J6LRN2"/>
<dbReference type="OrthoDB" id="531541at2759"/>
<evidence type="ECO:0000259" key="7">
    <source>
        <dbReference type="Pfam" id="PF00082"/>
    </source>
</evidence>
<keyword evidence="1" id="KW-0645">Protease</keyword>
<evidence type="ECO:0000256" key="5">
    <source>
        <dbReference type="ARBA" id="ARBA00023619"/>
    </source>
</evidence>
<dbReference type="PRINTS" id="PR00723">
    <property type="entry name" value="SUBTILISIN"/>
</dbReference>
<gene>
    <name evidence="8" type="ORF">FOL47_006515</name>
</gene>
<dbReference type="Proteomes" id="UP000591131">
    <property type="component" value="Unassembled WGS sequence"/>
</dbReference>
<dbReference type="EC" id="3.4.21.62" evidence="5"/>
<dbReference type="InterPro" id="IPR000209">
    <property type="entry name" value="Peptidase_S8/S53_dom"/>
</dbReference>
<feature type="domain" description="Peptidase S8/S53" evidence="7">
    <location>
        <begin position="49"/>
        <end position="139"/>
    </location>
</feature>
<dbReference type="PROSITE" id="PS51892">
    <property type="entry name" value="SUBTILASE"/>
    <property type="match status" value="1"/>
</dbReference>
<dbReference type="Pfam" id="PF00082">
    <property type="entry name" value="Peptidase_S8"/>
    <property type="match status" value="1"/>
</dbReference>
<evidence type="ECO:0000256" key="4">
    <source>
        <dbReference type="ARBA" id="ARBA00023529"/>
    </source>
</evidence>
<sequence>MIIMMTAQYVEGDRSPVNDPLYRKQKKYFEAVGVPGAWRRLSSTRVIRNKITVASIDTGVRSNHSDLVANLAPGYNVIKHNSDTEDEVGHGTRMAGIDGAAINNSLLMAGVSDMVGILPVSFQDQYTEQAESDAIDWAMTSDQW</sequence>
<evidence type="ECO:0000313" key="9">
    <source>
        <dbReference type="Proteomes" id="UP000591131"/>
    </source>
</evidence>
<comment type="catalytic activity">
    <reaction evidence="4">
        <text>Hydrolysis of proteins with broad specificity for peptide bonds, and a preference for a large uncharged residue in P1. Hydrolyzes peptide amides.</text>
        <dbReference type="EC" id="3.4.21.62"/>
    </reaction>
</comment>
<evidence type="ECO:0000313" key="8">
    <source>
        <dbReference type="EMBL" id="KAF4661883.1"/>
    </source>
</evidence>
<keyword evidence="9" id="KW-1185">Reference proteome</keyword>
<dbReference type="GO" id="GO:0004252">
    <property type="term" value="F:serine-type endopeptidase activity"/>
    <property type="evidence" value="ECO:0007669"/>
    <property type="project" value="UniProtKB-EC"/>
</dbReference>
<dbReference type="Gene3D" id="3.40.50.200">
    <property type="entry name" value="Peptidase S8/S53 domain"/>
    <property type="match status" value="1"/>
</dbReference>
<dbReference type="InterPro" id="IPR015500">
    <property type="entry name" value="Peptidase_S8_subtilisin-rel"/>
</dbReference>
<protein>
    <recommendedName>
        <fullName evidence="5">subtilisin</fullName>
        <ecNumber evidence="5">3.4.21.62</ecNumber>
    </recommendedName>
</protein>
<reference evidence="8 9" key="1">
    <citation type="submission" date="2020-04" db="EMBL/GenBank/DDBJ databases">
        <title>Perkinsus chesapeaki whole genome sequence.</title>
        <authorList>
            <person name="Bogema D.R."/>
        </authorList>
    </citation>
    <scope>NUCLEOTIDE SEQUENCE [LARGE SCALE GENOMIC DNA]</scope>
    <source>
        <strain evidence="8">ATCC PRA-425</strain>
    </source>
</reference>
<comment type="caution">
    <text evidence="6">Lacks conserved residue(s) required for the propagation of feature annotation.</text>
</comment>
<comment type="caution">
    <text evidence="8">The sequence shown here is derived from an EMBL/GenBank/DDBJ whole genome shotgun (WGS) entry which is preliminary data.</text>
</comment>
<evidence type="ECO:0000256" key="3">
    <source>
        <dbReference type="ARBA" id="ARBA00022825"/>
    </source>
</evidence>
<keyword evidence="2" id="KW-0378">Hydrolase</keyword>
<dbReference type="InterPro" id="IPR036852">
    <property type="entry name" value="Peptidase_S8/S53_dom_sf"/>
</dbReference>
<comment type="similarity">
    <text evidence="6">Belongs to the peptidase S8 family.</text>
</comment>
<name>A0A7J6LRN2_PERCH</name>
<evidence type="ECO:0000256" key="2">
    <source>
        <dbReference type="ARBA" id="ARBA00022801"/>
    </source>
</evidence>
<proteinExistence type="inferred from homology"/>
<evidence type="ECO:0000256" key="1">
    <source>
        <dbReference type="ARBA" id="ARBA00022670"/>
    </source>
</evidence>